<evidence type="ECO:0000313" key="2">
    <source>
        <dbReference type="EMBL" id="OGE25409.1"/>
    </source>
</evidence>
<dbReference type="Proteomes" id="UP000177042">
    <property type="component" value="Unassembled WGS sequence"/>
</dbReference>
<reference evidence="2 3" key="1">
    <citation type="journal article" date="2016" name="Nat. Commun.">
        <title>Thousands of microbial genomes shed light on interconnected biogeochemical processes in an aquifer system.</title>
        <authorList>
            <person name="Anantharaman K."/>
            <person name="Brown C.T."/>
            <person name="Hug L.A."/>
            <person name="Sharon I."/>
            <person name="Castelle C.J."/>
            <person name="Probst A.J."/>
            <person name="Thomas B.C."/>
            <person name="Singh A."/>
            <person name="Wilkins M.J."/>
            <person name="Karaoz U."/>
            <person name="Brodie E.L."/>
            <person name="Williams K.H."/>
            <person name="Hubbard S.S."/>
            <person name="Banfield J.F."/>
        </authorList>
    </citation>
    <scope>NUCLEOTIDE SEQUENCE [LARGE SCALE GENOMIC DNA]</scope>
</reference>
<protein>
    <submittedName>
        <fullName evidence="2">Uncharacterized protein</fullName>
    </submittedName>
</protein>
<dbReference type="EMBL" id="MFCX01000026">
    <property type="protein sequence ID" value="OGE25409.1"/>
    <property type="molecule type" value="Genomic_DNA"/>
</dbReference>
<evidence type="ECO:0000256" key="1">
    <source>
        <dbReference type="SAM" id="MobiDB-lite"/>
    </source>
</evidence>
<evidence type="ECO:0000313" key="3">
    <source>
        <dbReference type="Proteomes" id="UP000177042"/>
    </source>
</evidence>
<sequence length="166" mass="19100">MPDFTQNNQNPNLPPPKGDPIQAEKYINQLIQLIDQDKLEVCHTDLSKFDPTTLQDHYQLDLSNYRLEISHSKHPNSGHDSFVILFTNIKNILDGNCQKIILAYMYLDANQFTRFKKVSLEQVEKKQKAEEEKRLKEALEPVDQVLQNLSADSTKESLLESFPAVS</sequence>
<dbReference type="AlphaFoldDB" id="A0A1F5J9Z7"/>
<organism evidence="2 3">
    <name type="scientific">Candidatus Daviesbacteria bacterium RIFCSPHIGHO2_02_FULL_39_12</name>
    <dbReference type="NCBI Taxonomy" id="1797770"/>
    <lineage>
        <taxon>Bacteria</taxon>
        <taxon>Candidatus Daviesiibacteriota</taxon>
    </lineage>
</organism>
<gene>
    <name evidence="2" type="ORF">A3C26_02535</name>
</gene>
<name>A0A1F5J9Z7_9BACT</name>
<proteinExistence type="predicted"/>
<feature type="region of interest" description="Disordered" evidence="1">
    <location>
        <begin position="1"/>
        <end position="21"/>
    </location>
</feature>
<feature type="compositionally biased region" description="Low complexity" evidence="1">
    <location>
        <begin position="1"/>
        <end position="11"/>
    </location>
</feature>
<comment type="caution">
    <text evidence="2">The sequence shown here is derived from an EMBL/GenBank/DDBJ whole genome shotgun (WGS) entry which is preliminary data.</text>
</comment>
<accession>A0A1F5J9Z7</accession>